<dbReference type="AlphaFoldDB" id="A0A9W7FN84"/>
<proteinExistence type="predicted"/>
<dbReference type="Proteomes" id="UP001165160">
    <property type="component" value="Unassembled WGS sequence"/>
</dbReference>
<feature type="region of interest" description="Disordered" evidence="1">
    <location>
        <begin position="827"/>
        <end position="866"/>
    </location>
</feature>
<reference evidence="4" key="1">
    <citation type="journal article" date="2023" name="Commun. Biol.">
        <title>Genome analysis of Parmales, the sister group of diatoms, reveals the evolutionary specialization of diatoms from phago-mixotrophs to photoautotrophs.</title>
        <authorList>
            <person name="Ban H."/>
            <person name="Sato S."/>
            <person name="Yoshikawa S."/>
            <person name="Yamada K."/>
            <person name="Nakamura Y."/>
            <person name="Ichinomiya M."/>
            <person name="Sato N."/>
            <person name="Blanc-Mathieu R."/>
            <person name="Endo H."/>
            <person name="Kuwata A."/>
            <person name="Ogata H."/>
        </authorList>
    </citation>
    <scope>NUCLEOTIDE SEQUENCE [LARGE SCALE GENOMIC DNA]</scope>
    <source>
        <strain evidence="4">NIES 3699</strain>
    </source>
</reference>
<evidence type="ECO:0000313" key="3">
    <source>
        <dbReference type="EMBL" id="GMI15076.1"/>
    </source>
</evidence>
<dbReference type="EMBL" id="BRXX01000510">
    <property type="protein sequence ID" value="GMI15076.1"/>
    <property type="molecule type" value="Genomic_DNA"/>
</dbReference>
<keyword evidence="2" id="KW-0812">Transmembrane</keyword>
<evidence type="ECO:0000313" key="4">
    <source>
        <dbReference type="Proteomes" id="UP001165160"/>
    </source>
</evidence>
<accession>A0A9W7FN84</accession>
<comment type="caution">
    <text evidence="3">The sequence shown here is derived from an EMBL/GenBank/DDBJ whole genome shotgun (WGS) entry which is preliminary data.</text>
</comment>
<keyword evidence="2" id="KW-0472">Membrane</keyword>
<gene>
    <name evidence="3" type="ORF">TrVE_jg13963</name>
</gene>
<feature type="transmembrane region" description="Helical" evidence="2">
    <location>
        <begin position="685"/>
        <end position="708"/>
    </location>
</feature>
<keyword evidence="4" id="KW-1185">Reference proteome</keyword>
<evidence type="ECO:0000256" key="1">
    <source>
        <dbReference type="SAM" id="MobiDB-lite"/>
    </source>
</evidence>
<sequence length="866" mass="92089">MQLCRNLVQLAALYLMKAQAHDSVHAQCSTYIHSDVCPGGQCVSGSWKTITPVPVSAYAIYFASYVPQKINSCTILNFGQVYNVGSETSALYKVTKDIYDTCSSSVSGQISGPGTEKITTLDVDNPAETVYTFDENAKEGWHYFTTGDHMEVGYGAGGEEECRRGQRLKVEVVHHGTGEGLFAVQTTSGTTSGTTSASCYSPTTNSLYRAISANSGSYVVIEQVSGVDGSIIWSKTLTGSPSVKGETAVVDMKCNDDIVYVLGRSQGTGYLCSIDGCNANDAREAWVLRMSGADGTIQGSPKLLKAIGEDYPSALAVDSEKGNIYLLVTHSNSHGKFLNDVGIARHDLDPFQEWLYKLHWTSLSVLYLRKITTKQGTDGEKSNARSIVTKSLMGPIDYQGESFLFVGVDTAGELSPIIPQVPYHDRFASGVVQRLNVNYVEGQTPSNEYGLRLMPGNPDLTDVENLRDFISGFCWDNTNRQLMVFGSTTGSMGKGGNGNTVPSGSLEENAGELDAFLCTIDPTLSSNYQCAQFGSVGNDFASSCAVVSNSAYLLGTAESGPVNGFGEKWFGGKDLFTRTFDSKTLNATNGQQFGTPFEEFSSDEWSSSGAIYVHPSGNGFLLVSTNGALVKGVSSSRRLVTNPDNVLNPVVSKIFGDGNGIVLPSTLGGSESPNSSTQGSGISTAAIVCMAIFIPIGVALFMYGGYAFGKRRTERKYSNMAEKYGDVELGGMTVASMSQDSAAPAGQKAMFDENERSPSKVMSGESPPRDTLFTPDPITTMHDIDLSSNAPSAEPYPPPALPPIPAAAPIIDTVPPVTSVITTEQPPAPFPPQSAVAPTIVPDPSSFSISDFEDAEGDVTSAAEII</sequence>
<name>A0A9W7FN84_9STRA</name>
<keyword evidence="2" id="KW-1133">Transmembrane helix</keyword>
<organism evidence="3 4">
    <name type="scientific">Triparma verrucosa</name>
    <dbReference type="NCBI Taxonomy" id="1606542"/>
    <lineage>
        <taxon>Eukaryota</taxon>
        <taxon>Sar</taxon>
        <taxon>Stramenopiles</taxon>
        <taxon>Ochrophyta</taxon>
        <taxon>Bolidophyceae</taxon>
        <taxon>Parmales</taxon>
        <taxon>Triparmaceae</taxon>
        <taxon>Triparma</taxon>
    </lineage>
</organism>
<evidence type="ECO:0000256" key="2">
    <source>
        <dbReference type="SAM" id="Phobius"/>
    </source>
</evidence>
<feature type="region of interest" description="Disordered" evidence="1">
    <location>
        <begin position="738"/>
        <end position="771"/>
    </location>
</feature>
<protein>
    <submittedName>
        <fullName evidence="3">Uncharacterized protein</fullName>
    </submittedName>
</protein>